<dbReference type="RefSeq" id="WP_015338046.1">
    <property type="nucleotide sequence ID" value="NC_020055.1"/>
</dbReference>
<dbReference type="STRING" id="1121451.DESAM_23182"/>
<dbReference type="HOGENOM" id="CLU_1330144_0_0_7"/>
<organism evidence="1 2">
    <name type="scientific">Maridesulfovibrio hydrothermalis AM13 = DSM 14728</name>
    <dbReference type="NCBI Taxonomy" id="1121451"/>
    <lineage>
        <taxon>Bacteria</taxon>
        <taxon>Pseudomonadati</taxon>
        <taxon>Thermodesulfobacteriota</taxon>
        <taxon>Desulfovibrionia</taxon>
        <taxon>Desulfovibrionales</taxon>
        <taxon>Desulfovibrionaceae</taxon>
        <taxon>Maridesulfovibrio</taxon>
    </lineage>
</organism>
<dbReference type="KEGG" id="dhy:DESAM_23182"/>
<accession>L0RFD1</accession>
<dbReference type="AlphaFoldDB" id="L0RFD1"/>
<keyword evidence="2" id="KW-1185">Reference proteome</keyword>
<dbReference type="PATRIC" id="fig|1121451.3.peg.3389"/>
<protein>
    <submittedName>
        <fullName evidence="1">Uncharacterized protein</fullName>
    </submittedName>
</protein>
<sequence>MFPDVMSSMNFEKPALHFLALILAEDFNPVVSLSVPSELGDLEFKAVDVKQERGKIPLLLIGFEAKEGRGEISYFGHISPFKLYYFELNNSGECLEKFIFSEAGKPLVRFASADLRHLFPDDLDMKIIVGSLYLWRSCIGLSKICDSSLVKYFSKMKSVSRYQWNMDDHHFENNDVYEKWSAVVIDKQGEERNISIVLENGIVKTVDI</sequence>
<dbReference type="EMBL" id="FO203522">
    <property type="protein sequence ID" value="CCO25449.1"/>
    <property type="molecule type" value="Genomic_DNA"/>
</dbReference>
<evidence type="ECO:0000313" key="1">
    <source>
        <dbReference type="EMBL" id="CCO25449.1"/>
    </source>
</evidence>
<reference evidence="1 2" key="1">
    <citation type="submission" date="2012-10" db="EMBL/GenBank/DDBJ databases">
        <authorList>
            <person name="Genoscope - CEA"/>
        </authorList>
    </citation>
    <scope>NUCLEOTIDE SEQUENCE [LARGE SCALE GENOMIC DNA]</scope>
    <source>
        <strain evidence="2">AM13 / DSM 14728</strain>
    </source>
</reference>
<dbReference type="Proteomes" id="UP000010808">
    <property type="component" value="Chromosome"/>
</dbReference>
<dbReference type="OrthoDB" id="5454499at2"/>
<name>L0RFD1_9BACT</name>
<evidence type="ECO:0000313" key="2">
    <source>
        <dbReference type="Proteomes" id="UP000010808"/>
    </source>
</evidence>
<gene>
    <name evidence="1" type="ORF">DESAM_23182</name>
</gene>
<proteinExistence type="predicted"/>
<dbReference type="eggNOG" id="ENOG5031846">
    <property type="taxonomic scope" value="Bacteria"/>
</dbReference>